<dbReference type="RefSeq" id="WP_114066430.1">
    <property type="nucleotide sequence ID" value="NZ_CP030850.1"/>
</dbReference>
<keyword evidence="2 4" id="KW-0808">Transferase</keyword>
<evidence type="ECO:0000313" key="5">
    <source>
        <dbReference type="Proteomes" id="UP000251993"/>
    </source>
</evidence>
<dbReference type="KEGG" id="run:DR864_07800"/>
<dbReference type="InterPro" id="IPR002935">
    <property type="entry name" value="SAM_O-MeTrfase"/>
</dbReference>
<keyword evidence="3" id="KW-0949">S-adenosyl-L-methionine</keyword>
<dbReference type="Proteomes" id="UP000251993">
    <property type="component" value="Chromosome"/>
</dbReference>
<dbReference type="EMBL" id="CP030850">
    <property type="protein sequence ID" value="AXE17645.1"/>
    <property type="molecule type" value="Genomic_DNA"/>
</dbReference>
<evidence type="ECO:0000256" key="3">
    <source>
        <dbReference type="ARBA" id="ARBA00022691"/>
    </source>
</evidence>
<name>A0A344TG74_9BACT</name>
<protein>
    <submittedName>
        <fullName evidence="4">SAM-dependent methyltransferase</fullName>
    </submittedName>
</protein>
<proteinExistence type="predicted"/>
<dbReference type="PANTHER" id="PTHR43167:SF1">
    <property type="entry name" value="PUTATIVE (AFU_ORTHOLOGUE AFUA_6G01830)-RELATED"/>
    <property type="match status" value="1"/>
</dbReference>
<evidence type="ECO:0000256" key="1">
    <source>
        <dbReference type="ARBA" id="ARBA00022603"/>
    </source>
</evidence>
<dbReference type="Gene3D" id="3.40.50.150">
    <property type="entry name" value="Vaccinia Virus protein VP39"/>
    <property type="match status" value="1"/>
</dbReference>
<gene>
    <name evidence="4" type="ORF">DR864_07800</name>
</gene>
<dbReference type="Pfam" id="PF01596">
    <property type="entry name" value="Methyltransf_3"/>
    <property type="match status" value="1"/>
</dbReference>
<reference evidence="4 5" key="1">
    <citation type="submission" date="2018-07" db="EMBL/GenBank/DDBJ databases">
        <title>Genome sequencing of Runella.</title>
        <authorList>
            <person name="Baek M.-G."/>
            <person name="Yi H."/>
        </authorList>
    </citation>
    <scope>NUCLEOTIDE SEQUENCE [LARGE SCALE GENOMIC DNA]</scope>
    <source>
        <strain evidence="4 5">HYN0085</strain>
    </source>
</reference>
<dbReference type="SUPFAM" id="SSF53335">
    <property type="entry name" value="S-adenosyl-L-methionine-dependent methyltransferases"/>
    <property type="match status" value="1"/>
</dbReference>
<organism evidence="4 5">
    <name type="scientific">Runella rosea</name>
    <dbReference type="NCBI Taxonomy" id="2259595"/>
    <lineage>
        <taxon>Bacteria</taxon>
        <taxon>Pseudomonadati</taxon>
        <taxon>Bacteroidota</taxon>
        <taxon>Cytophagia</taxon>
        <taxon>Cytophagales</taxon>
        <taxon>Spirosomataceae</taxon>
        <taxon>Runella</taxon>
    </lineage>
</organism>
<dbReference type="CDD" id="cd02440">
    <property type="entry name" value="AdoMet_MTases"/>
    <property type="match status" value="1"/>
</dbReference>
<keyword evidence="1 4" id="KW-0489">Methyltransferase</keyword>
<keyword evidence="5" id="KW-1185">Reference proteome</keyword>
<dbReference type="GO" id="GO:0032259">
    <property type="term" value="P:methylation"/>
    <property type="evidence" value="ECO:0007669"/>
    <property type="project" value="UniProtKB-KW"/>
</dbReference>
<dbReference type="AlphaFoldDB" id="A0A344TG74"/>
<dbReference type="GO" id="GO:0008171">
    <property type="term" value="F:O-methyltransferase activity"/>
    <property type="evidence" value="ECO:0007669"/>
    <property type="project" value="InterPro"/>
</dbReference>
<dbReference type="OrthoDB" id="484536at2"/>
<evidence type="ECO:0000313" key="4">
    <source>
        <dbReference type="EMBL" id="AXE17645.1"/>
    </source>
</evidence>
<evidence type="ECO:0000256" key="2">
    <source>
        <dbReference type="ARBA" id="ARBA00022679"/>
    </source>
</evidence>
<dbReference type="InterPro" id="IPR029063">
    <property type="entry name" value="SAM-dependent_MTases_sf"/>
</dbReference>
<dbReference type="PANTHER" id="PTHR43167">
    <property type="entry name" value="PUTATIVE (AFU_ORTHOLOGUE AFUA_6G01830)-RELATED"/>
    <property type="match status" value="1"/>
</dbReference>
<accession>A0A344TG74</accession>
<sequence>MNDNSIPNKPGSIKNIDADAAAISFGQPSDDLTGVFLRTLIASKPAGKFLELGTGAGRATAWILEGMSADSSLISVEFDEALISIAQKHLGHDPRLELICLPGEDVIVTLPTNSFDLIFADTWPGKYNHLAETLNLVKPGGFYIIDDMLPQPNWPEGHAEKVAALIQTLEEDTRFETVKMSWASGVIVLVKKA</sequence>